<protein>
    <recommendedName>
        <fullName evidence="3">Clr5 domain-containing protein</fullName>
    </recommendedName>
</protein>
<keyword evidence="2" id="KW-1185">Reference proteome</keyword>
<dbReference type="PANTHER" id="PTHR40788">
    <property type="entry name" value="CLR5 DOMAIN-CONTAINING PROTEIN-RELATED"/>
    <property type="match status" value="1"/>
</dbReference>
<comment type="caution">
    <text evidence="1">The sequence shown here is derived from an EMBL/GenBank/DDBJ whole genome shotgun (WGS) entry which is preliminary data.</text>
</comment>
<dbReference type="RefSeq" id="XP_038808096.1">
    <property type="nucleotide sequence ID" value="XM_038955367.1"/>
</dbReference>
<dbReference type="PANTHER" id="PTHR40788:SF1">
    <property type="entry name" value="IPA PROTEIN"/>
    <property type="match status" value="1"/>
</dbReference>
<organism evidence="1 2">
    <name type="scientific">Botrytis deweyae</name>
    <dbReference type="NCBI Taxonomy" id="2478750"/>
    <lineage>
        <taxon>Eukaryota</taxon>
        <taxon>Fungi</taxon>
        <taxon>Dikarya</taxon>
        <taxon>Ascomycota</taxon>
        <taxon>Pezizomycotina</taxon>
        <taxon>Leotiomycetes</taxon>
        <taxon>Helotiales</taxon>
        <taxon>Sclerotiniaceae</taxon>
        <taxon>Botrytis</taxon>
    </lineage>
</organism>
<evidence type="ECO:0008006" key="3">
    <source>
        <dbReference type="Google" id="ProtNLM"/>
    </source>
</evidence>
<gene>
    <name evidence="1" type="ORF">EAE98_007744</name>
</gene>
<dbReference type="GeneID" id="62234517"/>
<proteinExistence type="predicted"/>
<sequence length="838" mass="96139">MVWEMTEMRKDDAEARNLMHRALCIYPRYYSNFATRGGSFWCYRHCFEPPCECSECVQQFLSQKVQEHQTTYSFALSDVEAQQKAGGFATEISRNLVYLRQQCQTNGDSIIKRWKKKSRNKREALLRDIDPNLYPHRWPLAHLNKAFQATLPSDYWISADITLSRYMREYRNACLLPYINLEGLIENPVMFLSLLQTRTQHSPEQWAPYDNFILDKHWDMGSLALDYNSHSIILASSAYGTLTQWKSGEAHRWTSVGFPRAILILEAQAHLLSFLRSTVERILGSTIGYSMESQISSFDEISKCGSMTLNGRFDHIPGTASCYLDQPFSAPPIFDINSLLNIAKTREAVQGDHLRFLQTHPLYARRYIELAMTSNLGKELKNYDKFIIASSILLIQDMVMFWSWGWIVDEVEKLKNLQITLNESLDPLKPLSKAYDAALGSLEALLLDQIRRRSKYLGDLLPMYLREYKLTSISSNHGTFPAWQRRHTVSHPEFSKDRLDFCLALLLLDTSSDIKLEEVSPLTPAMIFAMLEEHLAKCHETKNFKELARLAETVYAVVSSLAAMYQMLEMVRLHRPRAKRREAEDVAKLEHGHPTKIFMETPKPTGTRLSQQWVDNDEQQRKALSQIWVQVRARHEYTLRRLGFCQEDIDHDLAILSADSDPEYLASIEKRNAEIHTEIAARHAKKVAAFGNFIDQEQWGTEKPEKVGVPTRSKFKTRKLPNTDDEKNSVKILSELAASPATSAPLPSPRVLERTKTVPWDSLVNAMAEAGFIASHERGGSAVQFEPDTSSPWFGKGKIVFHKPHPERVVDAVMLGVMGKRMKKWFGWSDETFEVGKK</sequence>
<reference evidence="1 2" key="1">
    <citation type="journal article" date="2020" name="Genome Biol. Evol.">
        <title>Comparative genomics of Sclerotiniaceae.</title>
        <authorList>
            <person name="Valero Jimenez C.A."/>
            <person name="Steentjes M."/>
            <person name="Scholten O.E."/>
            <person name="Van Kan J.A.L."/>
        </authorList>
    </citation>
    <scope>NUCLEOTIDE SEQUENCE [LARGE SCALE GENOMIC DNA]</scope>
    <source>
        <strain evidence="1 2">B1</strain>
    </source>
</reference>
<name>A0ABQ7IFV9_9HELO</name>
<accession>A0ABQ7IFV9</accession>
<evidence type="ECO:0000313" key="1">
    <source>
        <dbReference type="EMBL" id="KAF7923039.1"/>
    </source>
</evidence>
<evidence type="ECO:0000313" key="2">
    <source>
        <dbReference type="Proteomes" id="UP000783213"/>
    </source>
</evidence>
<dbReference type="Proteomes" id="UP000783213">
    <property type="component" value="Unassembled WGS sequence"/>
</dbReference>
<dbReference type="EMBL" id="RCSX01000019">
    <property type="protein sequence ID" value="KAF7923039.1"/>
    <property type="molecule type" value="Genomic_DNA"/>
</dbReference>